<keyword evidence="1" id="KW-0812">Transmembrane</keyword>
<sequence length="62" mass="7403">MKKYILITDIIGLVGSLIIFILSIIREYYLWAIVILGIICLIWVFKLIYYYKNYILLKNDSL</sequence>
<dbReference type="AlphaFoldDB" id="A0A1Y4Q1J4"/>
<dbReference type="RefSeq" id="WP_087253502.1">
    <property type="nucleotide sequence ID" value="NZ_CAJFOD010000126.1"/>
</dbReference>
<dbReference type="Proteomes" id="UP000196258">
    <property type="component" value="Unassembled WGS sequence"/>
</dbReference>
<accession>A0A1Y4Q1J4</accession>
<comment type="caution">
    <text evidence="2">The sequence shown here is derived from an EMBL/GenBank/DDBJ whole genome shotgun (WGS) entry which is preliminary data.</text>
</comment>
<feature type="transmembrane region" description="Helical" evidence="1">
    <location>
        <begin position="5"/>
        <end position="25"/>
    </location>
</feature>
<proteinExistence type="predicted"/>
<dbReference type="EMBL" id="NFLB01000001">
    <property type="protein sequence ID" value="OUQ06355.1"/>
    <property type="molecule type" value="Genomic_DNA"/>
</dbReference>
<keyword evidence="1" id="KW-1133">Transmembrane helix</keyword>
<evidence type="ECO:0000256" key="1">
    <source>
        <dbReference type="SAM" id="Phobius"/>
    </source>
</evidence>
<name>A0A1Y4Q1J4_9FIRM</name>
<gene>
    <name evidence="2" type="ORF">B5E91_00045</name>
</gene>
<organism evidence="2 3">
    <name type="scientific">Thomasclavelia spiroformis</name>
    <dbReference type="NCBI Taxonomy" id="29348"/>
    <lineage>
        <taxon>Bacteria</taxon>
        <taxon>Bacillati</taxon>
        <taxon>Bacillota</taxon>
        <taxon>Erysipelotrichia</taxon>
        <taxon>Erysipelotrichales</taxon>
        <taxon>Coprobacillaceae</taxon>
        <taxon>Thomasclavelia</taxon>
    </lineage>
</organism>
<evidence type="ECO:0000313" key="3">
    <source>
        <dbReference type="Proteomes" id="UP000196258"/>
    </source>
</evidence>
<keyword evidence="1" id="KW-0472">Membrane</keyword>
<evidence type="ECO:0000313" key="2">
    <source>
        <dbReference type="EMBL" id="OUQ06355.1"/>
    </source>
</evidence>
<reference evidence="3" key="1">
    <citation type="submission" date="2017-04" db="EMBL/GenBank/DDBJ databases">
        <title>Function of individual gut microbiota members based on whole genome sequencing of pure cultures obtained from chicken caecum.</title>
        <authorList>
            <person name="Medvecky M."/>
            <person name="Cejkova D."/>
            <person name="Polansky O."/>
            <person name="Karasova D."/>
            <person name="Kubasova T."/>
            <person name="Cizek A."/>
            <person name="Rychlik I."/>
        </authorList>
    </citation>
    <scope>NUCLEOTIDE SEQUENCE [LARGE SCALE GENOMIC DNA]</scope>
    <source>
        <strain evidence="3">An149</strain>
    </source>
</reference>
<feature type="transmembrane region" description="Helical" evidence="1">
    <location>
        <begin position="31"/>
        <end position="51"/>
    </location>
</feature>
<protein>
    <submittedName>
        <fullName evidence="2">Uncharacterized protein</fullName>
    </submittedName>
</protein>